<evidence type="ECO:0000256" key="2">
    <source>
        <dbReference type="ARBA" id="ARBA00007371"/>
    </source>
</evidence>
<evidence type="ECO:0000256" key="6">
    <source>
        <dbReference type="RuleBase" id="RU231113"/>
    </source>
</evidence>
<evidence type="ECO:0000313" key="9">
    <source>
        <dbReference type="Proteomes" id="UP000694383"/>
    </source>
</evidence>
<evidence type="ECO:0000313" key="8">
    <source>
        <dbReference type="Ensembl" id="ENSOSIP00000045460.1"/>
    </source>
</evidence>
<organism evidence="8 9">
    <name type="scientific">Oryzias sinensis</name>
    <name type="common">Chinese medaka</name>
    <dbReference type="NCBI Taxonomy" id="183150"/>
    <lineage>
        <taxon>Eukaryota</taxon>
        <taxon>Metazoa</taxon>
        <taxon>Chordata</taxon>
        <taxon>Craniata</taxon>
        <taxon>Vertebrata</taxon>
        <taxon>Euteleostomi</taxon>
        <taxon>Actinopterygii</taxon>
        <taxon>Neopterygii</taxon>
        <taxon>Teleostei</taxon>
        <taxon>Neoteleostei</taxon>
        <taxon>Acanthomorphata</taxon>
        <taxon>Ovalentaria</taxon>
        <taxon>Atherinomorphae</taxon>
        <taxon>Beloniformes</taxon>
        <taxon>Adrianichthyidae</taxon>
        <taxon>Oryziinae</taxon>
        <taxon>Oryzias</taxon>
    </lineage>
</organism>
<dbReference type="Ensembl" id="ENSOSIT00000047813.1">
    <property type="protein sequence ID" value="ENSOSIP00000045460.1"/>
    <property type="gene ID" value="ENSOSIG00000021632.1"/>
</dbReference>
<comment type="similarity">
    <text evidence="2 6">Belongs to the beta-defensin family.</text>
</comment>
<sequence length="114" mass="12352">MEHGVLGKLSVSFHAKLANKVFATLSFICATKYILGDHRFGPCLPRPCVNVFLGNTLNPTLLLVVTAAENEAASFPWSCSSLNGQCRNVCLPHEMFFGPLGCGKGFMCCVSHFL</sequence>
<dbReference type="GO" id="GO:0005576">
    <property type="term" value="C:extracellular region"/>
    <property type="evidence" value="ECO:0007669"/>
    <property type="project" value="UniProtKB-SubCell"/>
</dbReference>
<name>A0A8C7ZLQ2_9TELE</name>
<proteinExistence type="inferred from homology"/>
<dbReference type="Pfam" id="PF13841">
    <property type="entry name" value="Defensin_beta_2"/>
    <property type="match status" value="1"/>
</dbReference>
<evidence type="ECO:0000256" key="4">
    <source>
        <dbReference type="ARBA" id="ARBA00022729"/>
    </source>
</evidence>
<keyword evidence="4" id="KW-0732">Signal</keyword>
<keyword evidence="6" id="KW-0044">Antibiotic</keyword>
<comment type="subcellular location">
    <subcellularLocation>
        <location evidence="1 6">Secreted</location>
    </subcellularLocation>
</comment>
<dbReference type="AlphaFoldDB" id="A0A8C7ZLQ2"/>
<dbReference type="InterPro" id="IPR025933">
    <property type="entry name" value="Beta_defensin_dom"/>
</dbReference>
<keyword evidence="9" id="KW-1185">Reference proteome</keyword>
<dbReference type="GeneTree" id="ENSGT01120000272090"/>
<keyword evidence="5" id="KW-1015">Disulfide bond</keyword>
<comment type="function">
    <text evidence="6">Has antibacterial activity.</text>
</comment>
<evidence type="ECO:0000256" key="5">
    <source>
        <dbReference type="ARBA" id="ARBA00023157"/>
    </source>
</evidence>
<evidence type="ECO:0000256" key="1">
    <source>
        <dbReference type="ARBA" id="ARBA00004613"/>
    </source>
</evidence>
<dbReference type="GO" id="GO:0045087">
    <property type="term" value="P:innate immune response"/>
    <property type="evidence" value="ECO:0007669"/>
    <property type="project" value="InterPro"/>
</dbReference>
<protein>
    <recommendedName>
        <fullName evidence="6">Beta-defensin</fullName>
    </recommendedName>
</protein>
<reference evidence="8" key="2">
    <citation type="submission" date="2025-09" db="UniProtKB">
        <authorList>
            <consortium name="Ensembl"/>
        </authorList>
    </citation>
    <scope>IDENTIFICATION</scope>
</reference>
<dbReference type="GO" id="GO:0042742">
    <property type="term" value="P:defense response to bacterium"/>
    <property type="evidence" value="ECO:0007669"/>
    <property type="project" value="UniProtKB-UniRule"/>
</dbReference>
<reference evidence="8" key="1">
    <citation type="submission" date="2025-08" db="UniProtKB">
        <authorList>
            <consortium name="Ensembl"/>
        </authorList>
    </citation>
    <scope>IDENTIFICATION</scope>
</reference>
<accession>A0A8C7ZLQ2</accession>
<evidence type="ECO:0000256" key="3">
    <source>
        <dbReference type="ARBA" id="ARBA00022525"/>
    </source>
</evidence>
<dbReference type="Proteomes" id="UP000694383">
    <property type="component" value="Unplaced"/>
</dbReference>
<keyword evidence="3 6" id="KW-0964">Secreted</keyword>
<keyword evidence="6" id="KW-0211">Defensin</keyword>
<feature type="domain" description="Beta-defensin" evidence="7">
    <location>
        <begin position="78"/>
        <end position="109"/>
    </location>
</feature>
<evidence type="ECO:0000259" key="7">
    <source>
        <dbReference type="Pfam" id="PF13841"/>
    </source>
</evidence>
<keyword evidence="6" id="KW-0929">Antimicrobial</keyword>